<dbReference type="InterPro" id="IPR008207">
    <property type="entry name" value="Sig_transdc_His_kin_Hpt_dom"/>
</dbReference>
<evidence type="ECO:0000256" key="1">
    <source>
        <dbReference type="PROSITE-ProRule" id="PRU00110"/>
    </source>
</evidence>
<reference evidence="3" key="1">
    <citation type="submission" date="2022-08" db="EMBL/GenBank/DDBJ databases">
        <title>Genome Sequence of the sulphate-reducing bacterium, Pseudodesulfovibrio portus JCM14722.</title>
        <authorList>
            <person name="Kondo R."/>
            <person name="Kataoka T."/>
        </authorList>
    </citation>
    <scope>NUCLEOTIDE SEQUENCE</scope>
    <source>
        <strain evidence="3">JCM 14722</strain>
    </source>
</reference>
<keyword evidence="1" id="KW-0597">Phosphoprotein</keyword>
<feature type="domain" description="HPt" evidence="2">
    <location>
        <begin position="8"/>
        <end position="100"/>
    </location>
</feature>
<dbReference type="EMBL" id="AP026708">
    <property type="protein sequence ID" value="BDQ34460.1"/>
    <property type="molecule type" value="Genomic_DNA"/>
</dbReference>
<keyword evidence="4" id="KW-1185">Reference proteome</keyword>
<dbReference type="Gene3D" id="1.20.120.160">
    <property type="entry name" value="HPT domain"/>
    <property type="match status" value="1"/>
</dbReference>
<evidence type="ECO:0000313" key="3">
    <source>
        <dbReference type="EMBL" id="BDQ34460.1"/>
    </source>
</evidence>
<proteinExistence type="predicted"/>
<feature type="modified residue" description="Phosphohistidine" evidence="1">
    <location>
        <position position="47"/>
    </location>
</feature>
<dbReference type="SUPFAM" id="SSF47226">
    <property type="entry name" value="Histidine-containing phosphotransfer domain, HPT domain"/>
    <property type="match status" value="1"/>
</dbReference>
<protein>
    <submittedName>
        <fullName evidence="3">Histidine phosphotransfer domain-containing protein</fullName>
    </submittedName>
</protein>
<name>A0ABN6RWI4_9BACT</name>
<evidence type="ECO:0000313" key="4">
    <source>
        <dbReference type="Proteomes" id="UP001061361"/>
    </source>
</evidence>
<sequence>MSRIKVVIDPELQPIMGRYMEIRREEQDQLEAALAARDPESVRQLGHKLKGTGASFGFDVLTEWGAAIEMAGRDGDLDRAAEVAAEVRRFIDNVDIVYGQ</sequence>
<dbReference type="RefSeq" id="WP_264981368.1">
    <property type="nucleotide sequence ID" value="NZ_AP026708.1"/>
</dbReference>
<dbReference type="Pfam" id="PF01627">
    <property type="entry name" value="Hpt"/>
    <property type="match status" value="1"/>
</dbReference>
<dbReference type="Proteomes" id="UP001061361">
    <property type="component" value="Chromosome"/>
</dbReference>
<evidence type="ECO:0000259" key="2">
    <source>
        <dbReference type="PROSITE" id="PS50894"/>
    </source>
</evidence>
<dbReference type="PROSITE" id="PS50894">
    <property type="entry name" value="HPT"/>
    <property type="match status" value="1"/>
</dbReference>
<accession>A0ABN6RWI4</accession>
<dbReference type="InterPro" id="IPR036641">
    <property type="entry name" value="HPT_dom_sf"/>
</dbReference>
<gene>
    <name evidence="3" type="ORF">JCM14722_20020</name>
</gene>
<organism evidence="3 4">
    <name type="scientific">Pseudodesulfovibrio portus</name>
    <dbReference type="NCBI Taxonomy" id="231439"/>
    <lineage>
        <taxon>Bacteria</taxon>
        <taxon>Pseudomonadati</taxon>
        <taxon>Thermodesulfobacteriota</taxon>
        <taxon>Desulfovibrionia</taxon>
        <taxon>Desulfovibrionales</taxon>
        <taxon>Desulfovibrionaceae</taxon>
    </lineage>
</organism>